<evidence type="ECO:0000313" key="1">
    <source>
        <dbReference type="EMBL" id="KAK5048289.1"/>
    </source>
</evidence>
<protein>
    <submittedName>
        <fullName evidence="1">Uncharacterized protein</fullName>
    </submittedName>
</protein>
<gene>
    <name evidence="1" type="ORF">LTR84_005959</name>
</gene>
<organism evidence="1 2">
    <name type="scientific">Exophiala bonariae</name>
    <dbReference type="NCBI Taxonomy" id="1690606"/>
    <lineage>
        <taxon>Eukaryota</taxon>
        <taxon>Fungi</taxon>
        <taxon>Dikarya</taxon>
        <taxon>Ascomycota</taxon>
        <taxon>Pezizomycotina</taxon>
        <taxon>Eurotiomycetes</taxon>
        <taxon>Chaetothyriomycetidae</taxon>
        <taxon>Chaetothyriales</taxon>
        <taxon>Herpotrichiellaceae</taxon>
        <taxon>Exophiala</taxon>
    </lineage>
</organism>
<dbReference type="Proteomes" id="UP001358417">
    <property type="component" value="Unassembled WGS sequence"/>
</dbReference>
<dbReference type="GeneID" id="89974133"/>
<dbReference type="EMBL" id="JAVRRD010000022">
    <property type="protein sequence ID" value="KAK5048289.1"/>
    <property type="molecule type" value="Genomic_DNA"/>
</dbReference>
<name>A0AAV9N5S4_9EURO</name>
<evidence type="ECO:0000313" key="2">
    <source>
        <dbReference type="Proteomes" id="UP001358417"/>
    </source>
</evidence>
<keyword evidence="2" id="KW-1185">Reference proteome</keyword>
<dbReference type="AlphaFoldDB" id="A0AAV9N5S4"/>
<comment type="caution">
    <text evidence="1">The sequence shown here is derived from an EMBL/GenBank/DDBJ whole genome shotgun (WGS) entry which is preliminary data.</text>
</comment>
<sequence>MTEVYIIGNIGKKSETWAYAWPTNSKSILAKGRVEQPNTPKALLSGAVEGALFIMLADPTLPGRAANSLEGEKQGGNRTVSWIIDPRVSWQRGSPPKPDSLVGWATIQLATGSPDSKTWEVYPVRASTGKKWDPGNLDGNLWYYFNTTEVLKSGVSGRESNL</sequence>
<dbReference type="RefSeq" id="XP_064703747.1">
    <property type="nucleotide sequence ID" value="XM_064849523.1"/>
</dbReference>
<proteinExistence type="predicted"/>
<reference evidence="1 2" key="1">
    <citation type="submission" date="2023-08" db="EMBL/GenBank/DDBJ databases">
        <title>Black Yeasts Isolated from many extreme environments.</title>
        <authorList>
            <person name="Coleine C."/>
            <person name="Stajich J.E."/>
            <person name="Selbmann L."/>
        </authorList>
    </citation>
    <scope>NUCLEOTIDE SEQUENCE [LARGE SCALE GENOMIC DNA]</scope>
    <source>
        <strain evidence="1 2">CCFEE 5792</strain>
    </source>
</reference>
<accession>A0AAV9N5S4</accession>